<feature type="transmembrane region" description="Helical" evidence="1">
    <location>
        <begin position="12"/>
        <end position="35"/>
    </location>
</feature>
<organism evidence="2 3">
    <name type="scientific">Gracilibacillus boraciitolerans JCM 21714</name>
    <dbReference type="NCBI Taxonomy" id="1298598"/>
    <lineage>
        <taxon>Bacteria</taxon>
        <taxon>Bacillati</taxon>
        <taxon>Bacillota</taxon>
        <taxon>Bacilli</taxon>
        <taxon>Bacillales</taxon>
        <taxon>Bacillaceae</taxon>
        <taxon>Gracilibacillus</taxon>
    </lineage>
</organism>
<dbReference type="OrthoDB" id="2927090at2"/>
<gene>
    <name evidence="2" type="ORF">JCM21714_2121</name>
</gene>
<keyword evidence="1" id="KW-0812">Transmembrane</keyword>
<dbReference type="Proteomes" id="UP000019102">
    <property type="component" value="Unassembled WGS sequence"/>
</dbReference>
<sequence>MKRHMKALLETYSLIQIVLNLLLIFSLATGYLWVITKDQNISLIVGGITALFSFYFILYTDKKVQVENHYFKELQKYTTNVTFYLQSGYNVLKALETTKETLDPKIEKDINITINELRKNAEMKTDHFQKYNFSSVDIFHQILQIKYDKGGNTKDLFSNINKSINFEIVKRDELFRRKRYMKHKVMVMMLIVLCMPLLLSLTAHELYDTFLSTGIFGMGLTLAIYSGIVISYFFMEKSVSDLAIQYK</sequence>
<dbReference type="EMBL" id="BAVS01000009">
    <property type="protein sequence ID" value="GAE93084.1"/>
    <property type="molecule type" value="Genomic_DNA"/>
</dbReference>
<protein>
    <recommendedName>
        <fullName evidence="4">Flp pilus assembly protein TadB</fullName>
    </recommendedName>
</protein>
<accession>W4VJZ0</accession>
<reference evidence="2 3" key="1">
    <citation type="journal article" date="2014" name="Genome Announc.">
        <title>Draft Genome Sequence of the Boron-Tolerant and Moderately Halotolerant Bacterium Gracilibacillus boraciitolerans JCM 21714T.</title>
        <authorList>
            <person name="Ahmed I."/>
            <person name="Oshima K."/>
            <person name="Suda W."/>
            <person name="Kitamura K."/>
            <person name="Iida T."/>
            <person name="Ohmori Y."/>
            <person name="Fujiwara T."/>
            <person name="Hattori M."/>
            <person name="Ohkuma M."/>
        </authorList>
    </citation>
    <scope>NUCLEOTIDE SEQUENCE [LARGE SCALE GENOMIC DNA]</scope>
    <source>
        <strain evidence="2 3">JCM 21714</strain>
    </source>
</reference>
<evidence type="ECO:0008006" key="4">
    <source>
        <dbReference type="Google" id="ProtNLM"/>
    </source>
</evidence>
<keyword evidence="3" id="KW-1185">Reference proteome</keyword>
<evidence type="ECO:0000313" key="3">
    <source>
        <dbReference type="Proteomes" id="UP000019102"/>
    </source>
</evidence>
<keyword evidence="1" id="KW-1133">Transmembrane helix</keyword>
<proteinExistence type="predicted"/>
<comment type="caution">
    <text evidence="2">The sequence shown here is derived from an EMBL/GenBank/DDBJ whole genome shotgun (WGS) entry which is preliminary data.</text>
</comment>
<feature type="transmembrane region" description="Helical" evidence="1">
    <location>
        <begin position="185"/>
        <end position="203"/>
    </location>
</feature>
<keyword evidence="1" id="KW-0472">Membrane</keyword>
<feature type="transmembrane region" description="Helical" evidence="1">
    <location>
        <begin position="41"/>
        <end position="59"/>
    </location>
</feature>
<dbReference type="RefSeq" id="WP_035723179.1">
    <property type="nucleotide sequence ID" value="NZ_BAVS01000009.1"/>
</dbReference>
<dbReference type="STRING" id="1298598.JCM21714_2121"/>
<evidence type="ECO:0000256" key="1">
    <source>
        <dbReference type="SAM" id="Phobius"/>
    </source>
</evidence>
<dbReference type="AlphaFoldDB" id="W4VJZ0"/>
<evidence type="ECO:0000313" key="2">
    <source>
        <dbReference type="EMBL" id="GAE93084.1"/>
    </source>
</evidence>
<name>W4VJZ0_9BACI</name>
<dbReference type="eggNOG" id="ENOG50327P7">
    <property type="taxonomic scope" value="Bacteria"/>
</dbReference>
<feature type="transmembrane region" description="Helical" evidence="1">
    <location>
        <begin position="215"/>
        <end position="235"/>
    </location>
</feature>